<keyword evidence="2" id="KW-0808">Transferase</keyword>
<accession>A0ABW4HP17</accession>
<evidence type="ECO:0000313" key="3">
    <source>
        <dbReference type="Proteomes" id="UP001597221"/>
    </source>
</evidence>
<reference evidence="3" key="1">
    <citation type="journal article" date="2019" name="Int. J. Syst. Evol. Microbiol.">
        <title>The Global Catalogue of Microorganisms (GCM) 10K type strain sequencing project: providing services to taxonomists for standard genome sequencing and annotation.</title>
        <authorList>
            <consortium name="The Broad Institute Genomics Platform"/>
            <consortium name="The Broad Institute Genome Sequencing Center for Infectious Disease"/>
            <person name="Wu L."/>
            <person name="Ma J."/>
        </authorList>
    </citation>
    <scope>NUCLEOTIDE SEQUENCE [LARGE SCALE GENOMIC DNA]</scope>
    <source>
        <strain evidence="3">CGMCC 1.12376</strain>
    </source>
</reference>
<name>A0ABW4HP17_9BACI</name>
<dbReference type="EMBL" id="JBHUDE010000015">
    <property type="protein sequence ID" value="MFD1606827.1"/>
    <property type="molecule type" value="Genomic_DNA"/>
</dbReference>
<dbReference type="CDD" id="cd04301">
    <property type="entry name" value="NAT_SF"/>
    <property type="match status" value="1"/>
</dbReference>
<dbReference type="RefSeq" id="WP_379596148.1">
    <property type="nucleotide sequence ID" value="NZ_JBHUDE010000015.1"/>
</dbReference>
<protein>
    <submittedName>
        <fullName evidence="2">GNAT family N-acetyltransferase</fullName>
        <ecNumber evidence="2">2.3.-.-</ecNumber>
    </submittedName>
</protein>
<comment type="caution">
    <text evidence="2">The sequence shown here is derived from an EMBL/GenBank/DDBJ whole genome shotgun (WGS) entry which is preliminary data.</text>
</comment>
<dbReference type="Gene3D" id="3.40.630.30">
    <property type="match status" value="1"/>
</dbReference>
<evidence type="ECO:0000313" key="2">
    <source>
        <dbReference type="EMBL" id="MFD1606827.1"/>
    </source>
</evidence>
<keyword evidence="3" id="KW-1185">Reference proteome</keyword>
<dbReference type="Pfam" id="PF00583">
    <property type="entry name" value="Acetyltransf_1"/>
    <property type="match status" value="1"/>
</dbReference>
<gene>
    <name evidence="2" type="ORF">ACFSBH_04085</name>
</gene>
<evidence type="ECO:0000259" key="1">
    <source>
        <dbReference type="PROSITE" id="PS51186"/>
    </source>
</evidence>
<dbReference type="GO" id="GO:0016746">
    <property type="term" value="F:acyltransferase activity"/>
    <property type="evidence" value="ECO:0007669"/>
    <property type="project" value="UniProtKB-KW"/>
</dbReference>
<organism evidence="2 3">
    <name type="scientific">Oceanobacillus luteolus</name>
    <dbReference type="NCBI Taxonomy" id="1274358"/>
    <lineage>
        <taxon>Bacteria</taxon>
        <taxon>Bacillati</taxon>
        <taxon>Bacillota</taxon>
        <taxon>Bacilli</taxon>
        <taxon>Bacillales</taxon>
        <taxon>Bacillaceae</taxon>
        <taxon>Oceanobacillus</taxon>
    </lineage>
</organism>
<keyword evidence="2" id="KW-0012">Acyltransferase</keyword>
<feature type="domain" description="N-acetyltransferase" evidence="1">
    <location>
        <begin position="4"/>
        <end position="176"/>
    </location>
</feature>
<dbReference type="EC" id="2.3.-.-" evidence="2"/>
<sequence>MGNIKIDDFYHRDPDIEKIAELYCVTFLTDNYSMEENAIKNINKHANYEGFIGLKANDDDGNIVGFIYGYTSLPGQFYREKIAEHLSEEDIKTWLFNCFEFVELAVLPSYRRLGIASKLHHALLESVNYNSAVLTTGMENRPATNFYRKHGWEMIKKDVPVISEDNLQAIMGKVLN</sequence>
<proteinExistence type="predicted"/>
<dbReference type="InterPro" id="IPR000182">
    <property type="entry name" value="GNAT_dom"/>
</dbReference>
<dbReference type="PROSITE" id="PS51186">
    <property type="entry name" value="GNAT"/>
    <property type="match status" value="1"/>
</dbReference>
<dbReference type="InterPro" id="IPR016181">
    <property type="entry name" value="Acyl_CoA_acyltransferase"/>
</dbReference>
<dbReference type="SUPFAM" id="SSF55729">
    <property type="entry name" value="Acyl-CoA N-acyltransferases (Nat)"/>
    <property type="match status" value="1"/>
</dbReference>
<dbReference type="Proteomes" id="UP001597221">
    <property type="component" value="Unassembled WGS sequence"/>
</dbReference>